<reference evidence="2 3" key="1">
    <citation type="submission" date="2014-07" db="EMBL/GenBank/DDBJ databases">
        <title>Complete genome sequence of Corynebacterium atypicum DSM 44849: identifiction of the mycolic acid biosynthesis genes.</title>
        <authorList>
            <person name="Tippelt A."/>
            <person name="Mollmann S."/>
            <person name="Albersmeier A."/>
            <person name="Jaenicke S."/>
            <person name="Ruckert C."/>
            <person name="Tauch A."/>
        </authorList>
    </citation>
    <scope>NUCLEOTIDE SEQUENCE [LARGE SCALE GENOMIC DNA]</scope>
    <source>
        <strain evidence="2 3">R2070</strain>
    </source>
</reference>
<evidence type="ECO:0000313" key="2">
    <source>
        <dbReference type="EMBL" id="AIG63708.1"/>
    </source>
</evidence>
<accession>A0ABN4DBP0</accession>
<proteinExistence type="predicted"/>
<evidence type="ECO:0000313" key="3">
    <source>
        <dbReference type="Proteomes" id="UP000028504"/>
    </source>
</evidence>
<protein>
    <submittedName>
        <fullName evidence="2">Uncharacterized protein</fullName>
    </submittedName>
</protein>
<dbReference type="Proteomes" id="UP000028504">
    <property type="component" value="Chromosome"/>
</dbReference>
<dbReference type="EMBL" id="CP008944">
    <property type="protein sequence ID" value="AIG63708.1"/>
    <property type="molecule type" value="Genomic_DNA"/>
</dbReference>
<evidence type="ECO:0000256" key="1">
    <source>
        <dbReference type="SAM" id="MobiDB-lite"/>
    </source>
</evidence>
<feature type="region of interest" description="Disordered" evidence="1">
    <location>
        <begin position="22"/>
        <end position="67"/>
    </location>
</feature>
<name>A0ABN4DBP0_9CORY</name>
<keyword evidence="3" id="KW-1185">Reference proteome</keyword>
<organism evidence="2 3">
    <name type="scientific">Corynebacterium atypicum</name>
    <dbReference type="NCBI Taxonomy" id="191610"/>
    <lineage>
        <taxon>Bacteria</taxon>
        <taxon>Bacillati</taxon>
        <taxon>Actinomycetota</taxon>
        <taxon>Actinomycetes</taxon>
        <taxon>Mycobacteriales</taxon>
        <taxon>Corynebacteriaceae</taxon>
        <taxon>Corynebacterium</taxon>
    </lineage>
</organism>
<gene>
    <name evidence="2" type="ORF">CATYP_02315</name>
</gene>
<sequence>MDFEEFSRNFRARVDQRMKEFEVEPEKARQRSTAARPLPENRRACPLLSAAAPRRAGTRDSAQLAQR</sequence>